<accession>A0A9D2FPN3</accession>
<evidence type="ECO:0000313" key="1">
    <source>
        <dbReference type="EMBL" id="HIZ64392.1"/>
    </source>
</evidence>
<dbReference type="EMBL" id="DXBG01000016">
    <property type="protein sequence ID" value="HIZ64392.1"/>
    <property type="molecule type" value="Genomic_DNA"/>
</dbReference>
<dbReference type="Gene3D" id="2.170.120.30">
    <property type="match status" value="2"/>
</dbReference>
<dbReference type="InterPro" id="IPR053154">
    <property type="entry name" value="c-di-AMP_regulator"/>
</dbReference>
<sequence>MRKSLMNKTTLKILSLLIAVLTWLMVLNIQDPVRQYTFRDIPVTIVNDSYLTSEFQIPLLVEGKDTVNVRIQAATSVLKDLDKADIKAEADMTQIISMNTDPYMVPVRVTCEGVAEEDITVSPANIPIETDKLTSEEMTISTSTGQTVPDSGYEVGKMTVNPEKVTVSGPAELINKIDRVVATVDVSGMNQSGSVQAGLHIYDKNGDELSDKQMSYLELREISDQTVSVNVDLWKVRQDIAIEAEYSGTPAYGYEVSGVSTVPDSISLAGTEEALERLAENGNTLTIPGSYIDVSEKSADFEQTVDITDMLPDNVKLVRDTTSSVVVTVKILPYNSKEYDIPATSIDKTSKPEDMTVVISDESVTVRVKGIKEALDGLKEDDIKLKIDTKSYTEEGEYQVPVSVTLPSGCELVDKVTVKVKLVQSAEKQPGQ</sequence>
<name>A0A9D2FPN3_9FIRM</name>
<gene>
    <name evidence="1" type="ORF">H9809_00570</name>
</gene>
<evidence type="ECO:0008006" key="3">
    <source>
        <dbReference type="Google" id="ProtNLM"/>
    </source>
</evidence>
<dbReference type="Proteomes" id="UP000824056">
    <property type="component" value="Unassembled WGS sequence"/>
</dbReference>
<dbReference type="PANTHER" id="PTHR37804:SF1">
    <property type="entry name" value="CDAA REGULATORY PROTEIN CDAR"/>
    <property type="match status" value="1"/>
</dbReference>
<dbReference type="InterPro" id="IPR012505">
    <property type="entry name" value="YbbR"/>
</dbReference>
<organism evidence="1 2">
    <name type="scientific">Candidatus Blautia pullicola</name>
    <dbReference type="NCBI Taxonomy" id="2838498"/>
    <lineage>
        <taxon>Bacteria</taxon>
        <taxon>Bacillati</taxon>
        <taxon>Bacillota</taxon>
        <taxon>Clostridia</taxon>
        <taxon>Lachnospirales</taxon>
        <taxon>Lachnospiraceae</taxon>
        <taxon>Blautia</taxon>
    </lineage>
</organism>
<dbReference type="Pfam" id="PF07949">
    <property type="entry name" value="YbbR"/>
    <property type="match status" value="1"/>
</dbReference>
<evidence type="ECO:0000313" key="2">
    <source>
        <dbReference type="Proteomes" id="UP000824056"/>
    </source>
</evidence>
<dbReference type="PANTHER" id="PTHR37804">
    <property type="entry name" value="CDAA REGULATORY PROTEIN CDAR"/>
    <property type="match status" value="1"/>
</dbReference>
<proteinExistence type="predicted"/>
<dbReference type="AlphaFoldDB" id="A0A9D2FPN3"/>
<comment type="caution">
    <text evidence="1">The sequence shown here is derived from an EMBL/GenBank/DDBJ whole genome shotgun (WGS) entry which is preliminary data.</text>
</comment>
<dbReference type="Gene3D" id="2.170.120.40">
    <property type="entry name" value="YbbR-like domain"/>
    <property type="match status" value="2"/>
</dbReference>
<reference evidence="1" key="1">
    <citation type="journal article" date="2021" name="PeerJ">
        <title>Extensive microbial diversity within the chicken gut microbiome revealed by metagenomics and culture.</title>
        <authorList>
            <person name="Gilroy R."/>
            <person name="Ravi A."/>
            <person name="Getino M."/>
            <person name="Pursley I."/>
            <person name="Horton D.L."/>
            <person name="Alikhan N.F."/>
            <person name="Baker D."/>
            <person name="Gharbi K."/>
            <person name="Hall N."/>
            <person name="Watson M."/>
            <person name="Adriaenssens E.M."/>
            <person name="Foster-Nyarko E."/>
            <person name="Jarju S."/>
            <person name="Secka A."/>
            <person name="Antonio M."/>
            <person name="Oren A."/>
            <person name="Chaudhuri R.R."/>
            <person name="La Ragione R."/>
            <person name="Hildebrand F."/>
            <person name="Pallen M.J."/>
        </authorList>
    </citation>
    <scope>NUCLEOTIDE SEQUENCE</scope>
    <source>
        <strain evidence="1">1068</strain>
    </source>
</reference>
<protein>
    <recommendedName>
        <fullName evidence="3">YbbR-like protein</fullName>
    </recommendedName>
</protein>
<reference evidence="1" key="2">
    <citation type="submission" date="2021-04" db="EMBL/GenBank/DDBJ databases">
        <authorList>
            <person name="Gilroy R."/>
        </authorList>
    </citation>
    <scope>NUCLEOTIDE SEQUENCE</scope>
    <source>
        <strain evidence="1">1068</strain>
    </source>
</reference>